<dbReference type="InterPro" id="IPR005537">
    <property type="entry name" value="RAMP_III_fam"/>
</dbReference>
<organism evidence="3 4">
    <name type="scientific">Synechocystis sp. (strain ATCC 27184 / PCC 6803 / Kazusa)</name>
    <dbReference type="NCBI Taxonomy" id="1111708"/>
    <lineage>
        <taxon>Bacteria</taxon>
        <taxon>Bacillati</taxon>
        <taxon>Cyanobacteriota</taxon>
        <taxon>Cyanophyceae</taxon>
        <taxon>Synechococcales</taxon>
        <taxon>Merismopediaceae</taxon>
        <taxon>Synechocystis</taxon>
    </lineage>
</organism>
<feature type="domain" description="CRISPR type III-associated protein" evidence="2">
    <location>
        <begin position="256"/>
        <end position="463"/>
    </location>
</feature>
<protein>
    <recommendedName>
        <fullName evidence="2">CRISPR type III-associated protein domain-containing protein</fullName>
    </recommendedName>
</protein>
<dbReference type="EMDB" id="EMD-40249"/>
<dbReference type="PDB" id="8S9X">
    <property type="method" value="EM"/>
    <property type="resolution" value="3.44 A"/>
    <property type="chains" value="D=1-522"/>
</dbReference>
<proteinExistence type="evidence at protein level"/>
<dbReference type="AlphaFoldDB" id="Q6ZED3"/>
<feature type="binding site" evidence="7">
    <location>
        <position position="246"/>
    </location>
    <ligand>
        <name>Mg(2+)</name>
        <dbReference type="ChEBI" id="CHEBI:18420"/>
    </ligand>
</feature>
<feature type="domain" description="CRISPR type III-associated protein" evidence="2">
    <location>
        <begin position="15"/>
        <end position="177"/>
    </location>
</feature>
<evidence type="ECO:0000256" key="1">
    <source>
        <dbReference type="ARBA" id="ARBA00023118"/>
    </source>
</evidence>
<dbReference type="EMDB" id="EMD-40250"/>
<accession>Q6ZED3</accession>
<keyword evidence="1" id="KW-0051">Antiviral defense</keyword>
<dbReference type="PANTHER" id="PTHR35579">
    <property type="entry name" value="CRISPR SYSTEM CMS ENDORIBONUCLEASE CSM3"/>
    <property type="match status" value="1"/>
</dbReference>
<evidence type="ECO:0000259" key="2">
    <source>
        <dbReference type="Pfam" id="PF03787"/>
    </source>
</evidence>
<dbReference type="PDB" id="8S9U">
    <property type="method" value="EM"/>
    <property type="resolution" value="2.77 A"/>
    <property type="chains" value="D=1-522"/>
</dbReference>
<dbReference type="PANTHER" id="PTHR35579:SF6">
    <property type="entry name" value="DUF324 DOMAIN-CONTAINING PROTEIN"/>
    <property type="match status" value="1"/>
</dbReference>
<dbReference type="CDD" id="cd09726">
    <property type="entry name" value="RAMP_I_III"/>
    <property type="match status" value="1"/>
</dbReference>
<dbReference type="KEGG" id="syn:sll7065"/>
<dbReference type="PDB" id="8S9V">
    <property type="method" value="EM"/>
    <property type="resolution" value="3.00 A"/>
    <property type="chains" value="D=1-522"/>
</dbReference>
<sequence length="522" mass="56759">MARKVTTRWKITGTLIAETPLHIGGVGGDADTDLALAVNGAGEYYVPGTSLAGALRGWMTQLLNNDESQIKDLWGDHLDAKRGASFVIVDDAVIHIPNNADVEIREGVGIDRHFGTAANGFKYSRAVIPKGSKFKLPLTFDSQDDGLPNALIQLLCALEAGDIRLGAAKTRGLGRIKLDDLKLKSFALDKPEGIFSALLDQGKKLDWNQLKANVTYQSPPYLGISITWNPKDPVMVKAEGDGLAIDILPLVSQVGSDVRFVIPGSSIKGILRTQAERIIRTICQSNGSEKNFLEQLRINLVNELFGSASLSQKQNGKDIDLGKIGALAVNDCFSSLSMTPDQWKAVENATEMTGNLQPALKQATGYPNNISQAYKVLQPAMHVAVDRWTGGAAEGMLYSVLEPIGVTWEPIQVHLDIARLKNYYHGKEEKLKPAIALLLLVLRDLANKKIPVGYGTNRGMGTITVSQITLNGKALPTELEPLNKTMTCPNLTDLDEAFRQDLSTAWKEWIADPIDLCQQEAA</sequence>
<dbReference type="PDB" id="8S9T">
    <property type="method" value="EM"/>
    <property type="resolution" value="2.52 A"/>
    <property type="chains" value="D=1-522"/>
</dbReference>
<dbReference type="Pfam" id="PF03787">
    <property type="entry name" value="RAMPs"/>
    <property type="match status" value="2"/>
</dbReference>
<dbReference type="IntAct" id="Q6ZED3">
    <property type="interactions" value="1"/>
</dbReference>
<keyword evidence="4" id="KW-1185">Reference proteome</keyword>
<dbReference type="EMBL" id="AP004311">
    <property type="protein sequence ID" value="BAD01967.1"/>
    <property type="molecule type" value="Genomic_DNA"/>
</dbReference>
<dbReference type="GO" id="GO:0051607">
    <property type="term" value="P:defense response to virus"/>
    <property type="evidence" value="ECO:0007669"/>
    <property type="project" value="UniProtKB-KW"/>
</dbReference>
<dbReference type="SMR" id="Q6ZED3"/>
<dbReference type="EnsemblBacteria" id="BAD01967">
    <property type="protein sequence ID" value="BAD01967"/>
    <property type="gene ID" value="BAD01967"/>
</dbReference>
<dbReference type="Proteomes" id="UP000001425">
    <property type="component" value="Plasmid pSYSA"/>
</dbReference>
<dbReference type="EMDB" id="EMD-40248"/>
<evidence type="ECO:0007829" key="5">
    <source>
        <dbReference type="PDB" id="8S9T"/>
    </source>
</evidence>
<keyword evidence="5 6" id="KW-0002">3D-structure</keyword>
<gene>
    <name evidence="3" type="ordered locus">sll7065</name>
</gene>
<feature type="binding site" evidence="7">
    <location>
        <position position="397"/>
    </location>
    <ligand>
        <name>Mg(2+)</name>
        <dbReference type="ChEBI" id="CHEBI:18420"/>
    </ligand>
</feature>
<dbReference type="EMDB" id="EMD-40251"/>
<keyword evidence="3" id="KW-0614">Plasmid</keyword>
<name>Q6ZED3_SYNY3</name>
<reference evidence="3 4" key="1">
    <citation type="journal article" date="2003" name="DNA Res.">
        <title>Structural analysis of four large plasmids harboring in a unicellular cyanobacterium, Synechocystis sp. PCC 6803.</title>
        <authorList>
            <person name="Kaneko T."/>
            <person name="Nakamura Y."/>
            <person name="Sasamoto S."/>
            <person name="Watanabe A."/>
            <person name="Kohara M."/>
            <person name="Matsumoto M."/>
            <person name="Shimpo S."/>
            <person name="Yamada M."/>
            <person name="Tabata S."/>
        </authorList>
    </citation>
    <scope>NUCLEOTIDE SEQUENCE [LARGE SCALE GENOMIC DNA]</scope>
    <source>
        <strain evidence="4">ATCC 27184 / PCC 6803 / Kazusa</strain>
    </source>
</reference>
<evidence type="ECO:0007829" key="7">
    <source>
        <dbReference type="PDB" id="8S9V"/>
    </source>
</evidence>
<evidence type="ECO:0007829" key="6">
    <source>
        <dbReference type="PDB" id="8S9U"/>
    </source>
</evidence>
<keyword evidence="7" id="KW-0479">Metal-binding</keyword>
<dbReference type="InterPro" id="IPR052216">
    <property type="entry name" value="CRISPR_Csm3_endoribonuclease"/>
</dbReference>
<reference evidence="5 6" key="2">
    <citation type="journal article" date="2024" name="Nat. Commun.">
        <title>RNA targeting and cleavage by the type III-Dv CRISPR effector complex.</title>
        <authorList>
            <person name="Schwartz E.A."/>
            <person name="Bravo J.P.K."/>
            <person name="Ahsan M."/>
            <person name="Macias L.A."/>
            <person name="McCafferty C.L."/>
            <person name="Dangerfield T.L."/>
            <person name="Walker J.N."/>
            <person name="Brodbelt J.S."/>
            <person name="Palermo G."/>
            <person name="Fineran P.C."/>
            <person name="Fagerlund R.D."/>
            <person name="Taylor D.W."/>
        </authorList>
    </citation>
    <scope>STRUCTURE BY ELECTRON MICROSCOPY (2.52 ANGSTROMS) IN COMPLEX WITH MG(2+)</scope>
</reference>
<geneLocation type="plasmid" evidence="3 4">
    <name>pSYSA</name>
</geneLocation>
<evidence type="ECO:0000313" key="4">
    <source>
        <dbReference type="Proteomes" id="UP000001425"/>
    </source>
</evidence>
<dbReference type="InParanoid" id="Q6ZED3"/>
<evidence type="ECO:0000313" key="3">
    <source>
        <dbReference type="EMBL" id="BAD01967.1"/>
    </source>
</evidence>